<dbReference type="InterPro" id="IPR036388">
    <property type="entry name" value="WH-like_DNA-bd_sf"/>
</dbReference>
<gene>
    <name evidence="6" type="ORF">ACFQZM_09490</name>
</gene>
<dbReference type="Pfam" id="PF13545">
    <property type="entry name" value="HTH_Crp_2"/>
    <property type="match status" value="1"/>
</dbReference>
<proteinExistence type="predicted"/>
<dbReference type="PANTHER" id="PTHR24567:SF68">
    <property type="entry name" value="DNA-BINDING TRANSCRIPTIONAL DUAL REGULATOR CRP"/>
    <property type="match status" value="1"/>
</dbReference>
<keyword evidence="7" id="KW-1185">Reference proteome</keyword>
<dbReference type="Gene3D" id="2.60.120.10">
    <property type="entry name" value="Jelly Rolls"/>
    <property type="match status" value="1"/>
</dbReference>
<evidence type="ECO:0000259" key="5">
    <source>
        <dbReference type="PROSITE" id="PS51063"/>
    </source>
</evidence>
<evidence type="ECO:0000313" key="7">
    <source>
        <dbReference type="Proteomes" id="UP001597063"/>
    </source>
</evidence>
<dbReference type="Gene3D" id="1.10.10.10">
    <property type="entry name" value="Winged helix-like DNA-binding domain superfamily/Winged helix DNA-binding domain"/>
    <property type="match status" value="1"/>
</dbReference>
<dbReference type="Pfam" id="PF00027">
    <property type="entry name" value="cNMP_binding"/>
    <property type="match status" value="1"/>
</dbReference>
<evidence type="ECO:0000256" key="1">
    <source>
        <dbReference type="ARBA" id="ARBA00023015"/>
    </source>
</evidence>
<dbReference type="InterPro" id="IPR036390">
    <property type="entry name" value="WH_DNA-bd_sf"/>
</dbReference>
<dbReference type="InterPro" id="IPR014710">
    <property type="entry name" value="RmlC-like_jellyroll"/>
</dbReference>
<keyword evidence="1" id="KW-0805">Transcription regulation</keyword>
<dbReference type="EMBL" id="JBHTGP010000004">
    <property type="protein sequence ID" value="MFD0684728.1"/>
    <property type="molecule type" value="Genomic_DNA"/>
</dbReference>
<keyword evidence="2" id="KW-0238">DNA-binding</keyword>
<dbReference type="PANTHER" id="PTHR24567">
    <property type="entry name" value="CRP FAMILY TRANSCRIPTIONAL REGULATORY PROTEIN"/>
    <property type="match status" value="1"/>
</dbReference>
<evidence type="ECO:0000313" key="6">
    <source>
        <dbReference type="EMBL" id="MFD0684728.1"/>
    </source>
</evidence>
<dbReference type="RefSeq" id="WP_131759748.1">
    <property type="nucleotide sequence ID" value="NZ_CAACUY010000089.1"/>
</dbReference>
<dbReference type="PROSITE" id="PS51063">
    <property type="entry name" value="HTH_CRP_2"/>
    <property type="match status" value="1"/>
</dbReference>
<comment type="caution">
    <text evidence="6">The sequence shown here is derived from an EMBL/GenBank/DDBJ whole genome shotgun (WGS) entry which is preliminary data.</text>
</comment>
<evidence type="ECO:0000256" key="3">
    <source>
        <dbReference type="ARBA" id="ARBA00023163"/>
    </source>
</evidence>
<dbReference type="InterPro" id="IPR000595">
    <property type="entry name" value="cNMP-bd_dom"/>
</dbReference>
<evidence type="ECO:0000256" key="2">
    <source>
        <dbReference type="ARBA" id="ARBA00023125"/>
    </source>
</evidence>
<organism evidence="6 7">
    <name type="scientific">Actinomadura fibrosa</name>
    <dbReference type="NCBI Taxonomy" id="111802"/>
    <lineage>
        <taxon>Bacteria</taxon>
        <taxon>Bacillati</taxon>
        <taxon>Actinomycetota</taxon>
        <taxon>Actinomycetes</taxon>
        <taxon>Streptosporangiales</taxon>
        <taxon>Thermomonosporaceae</taxon>
        <taxon>Actinomadura</taxon>
    </lineage>
</organism>
<dbReference type="InterPro" id="IPR018490">
    <property type="entry name" value="cNMP-bd_dom_sf"/>
</dbReference>
<dbReference type="SUPFAM" id="SSF46785">
    <property type="entry name" value="Winged helix' DNA-binding domain"/>
    <property type="match status" value="1"/>
</dbReference>
<dbReference type="SUPFAM" id="SSF51206">
    <property type="entry name" value="cAMP-binding domain-like"/>
    <property type="match status" value="1"/>
</dbReference>
<name>A0ABW2XHE2_9ACTN</name>
<protein>
    <submittedName>
        <fullName evidence="6">Crp/Fnr family transcriptional regulator</fullName>
    </submittedName>
</protein>
<dbReference type="PROSITE" id="PS50042">
    <property type="entry name" value="CNMP_BINDING_3"/>
    <property type="match status" value="1"/>
</dbReference>
<dbReference type="InterPro" id="IPR012318">
    <property type="entry name" value="HTH_CRP"/>
</dbReference>
<evidence type="ECO:0000259" key="4">
    <source>
        <dbReference type="PROSITE" id="PS50042"/>
    </source>
</evidence>
<keyword evidence="3" id="KW-0804">Transcription</keyword>
<dbReference type="CDD" id="cd00038">
    <property type="entry name" value="CAP_ED"/>
    <property type="match status" value="1"/>
</dbReference>
<dbReference type="SMART" id="SM00100">
    <property type="entry name" value="cNMP"/>
    <property type="match status" value="1"/>
</dbReference>
<reference evidence="7" key="1">
    <citation type="journal article" date="2019" name="Int. J. Syst. Evol. Microbiol.">
        <title>The Global Catalogue of Microorganisms (GCM) 10K type strain sequencing project: providing services to taxonomists for standard genome sequencing and annotation.</title>
        <authorList>
            <consortium name="The Broad Institute Genomics Platform"/>
            <consortium name="The Broad Institute Genome Sequencing Center for Infectious Disease"/>
            <person name="Wu L."/>
            <person name="Ma J."/>
        </authorList>
    </citation>
    <scope>NUCLEOTIDE SEQUENCE [LARGE SCALE GENOMIC DNA]</scope>
    <source>
        <strain evidence="7">JCM 9371</strain>
    </source>
</reference>
<dbReference type="InterPro" id="IPR050397">
    <property type="entry name" value="Env_Response_Regulators"/>
</dbReference>
<accession>A0ABW2XHE2</accession>
<sequence length="247" mass="26642">MPRADGTESGRPWPSGTFLSRLPRESRTRLLRLGQLRSFPAQHTLVRQGDPGGSVWLLLDALVKVSARVENGSQALLALRVGGDLVGEMAVLDGAPRSATVTGCGRMTVSQIRGAAFVRFLQEHPPAAMALSQMAVERLRWSNQRRLDFAGYETSRCLARVLLALAERHGRPVARGLDLGVPITQAELGGLIGAKENTVHRALRELTDLGLVGTPGRRRVIIEDPARLAAYADLTPAAAPTLSRHLS</sequence>
<feature type="domain" description="HTH crp-type" evidence="5">
    <location>
        <begin position="152"/>
        <end position="226"/>
    </location>
</feature>
<dbReference type="Proteomes" id="UP001597063">
    <property type="component" value="Unassembled WGS sequence"/>
</dbReference>
<feature type="domain" description="Cyclic nucleotide-binding" evidence="4">
    <location>
        <begin position="18"/>
        <end position="121"/>
    </location>
</feature>